<dbReference type="PANTHER" id="PTHR33308:SF9">
    <property type="entry name" value="PEPTIDOGLYCAN HYDROLASE FLGJ"/>
    <property type="match status" value="1"/>
</dbReference>
<dbReference type="InterPro" id="IPR019301">
    <property type="entry name" value="Flagellar_prot_FlgJ_N"/>
</dbReference>
<keyword evidence="5" id="KW-1185">Reference proteome</keyword>
<name>A0ABX1GC74_9GAMM</name>
<comment type="caution">
    <text evidence="4">The sequence shown here is derived from an EMBL/GenBank/DDBJ whole genome shotgun (WGS) entry which is preliminary data.</text>
</comment>
<dbReference type="Proteomes" id="UP000765845">
    <property type="component" value="Unassembled WGS sequence"/>
</dbReference>
<evidence type="ECO:0000313" key="5">
    <source>
        <dbReference type="Proteomes" id="UP000765845"/>
    </source>
</evidence>
<protein>
    <submittedName>
        <fullName evidence="4">Mannosyl-glycoprotein endo-beta-N-acetylglucosamidase</fullName>
    </submittedName>
</protein>
<sequence>MDIKPANYHDFSGLAALRREATTNTEDAIEPVARQFEALFLQMMLKSMRDGVQESGLLSSDGGDMYREMYDKQLSVTLSEQGGIGIAQSIVEQLSGGATAITGQGSALRSELLNQANTQVDASAADNTLTGRGS</sequence>
<reference evidence="4 5" key="1">
    <citation type="submission" date="2020-04" db="EMBL/GenBank/DDBJ databases">
        <authorList>
            <person name="Yoon J."/>
        </authorList>
    </citation>
    <scope>NUCLEOTIDE SEQUENCE [LARGE SCALE GENOMIC DNA]</scope>
    <source>
        <strain evidence="4 5">KMU-166</strain>
    </source>
</reference>
<proteinExistence type="predicted"/>
<evidence type="ECO:0000313" key="4">
    <source>
        <dbReference type="EMBL" id="NKI16760.1"/>
    </source>
</evidence>
<gene>
    <name evidence="4" type="ORF">HCU74_04915</name>
</gene>
<keyword evidence="1" id="KW-1005">Bacterial flagellum biogenesis</keyword>
<evidence type="ECO:0000256" key="2">
    <source>
        <dbReference type="ARBA" id="ARBA00022801"/>
    </source>
</evidence>
<dbReference type="PRINTS" id="PR01002">
    <property type="entry name" value="FLGFLGJ"/>
</dbReference>
<evidence type="ECO:0000259" key="3">
    <source>
        <dbReference type="Pfam" id="PF10135"/>
    </source>
</evidence>
<dbReference type="Pfam" id="PF10135">
    <property type="entry name" value="Rod-binding"/>
    <property type="match status" value="1"/>
</dbReference>
<dbReference type="EMBL" id="JAAWWK010000002">
    <property type="protein sequence ID" value="NKI16760.1"/>
    <property type="molecule type" value="Genomic_DNA"/>
</dbReference>
<dbReference type="InterPro" id="IPR051056">
    <property type="entry name" value="Glycosyl_Hydrolase_73"/>
</dbReference>
<feature type="domain" description="Flagellar protein FlgJ N-terminal" evidence="3">
    <location>
        <begin position="46"/>
        <end position="93"/>
    </location>
</feature>
<accession>A0ABX1GC74</accession>
<dbReference type="PANTHER" id="PTHR33308">
    <property type="entry name" value="PEPTIDOGLYCAN HYDROLASE FLGJ"/>
    <property type="match status" value="1"/>
</dbReference>
<evidence type="ECO:0000256" key="1">
    <source>
        <dbReference type="ARBA" id="ARBA00022795"/>
    </source>
</evidence>
<keyword evidence="2" id="KW-0378">Hydrolase</keyword>
<organism evidence="4 5">
    <name type="scientific">Spongiibacter thalassae</name>
    <dbReference type="NCBI Taxonomy" id="2721624"/>
    <lineage>
        <taxon>Bacteria</taxon>
        <taxon>Pseudomonadati</taxon>
        <taxon>Pseudomonadota</taxon>
        <taxon>Gammaproteobacteria</taxon>
        <taxon>Cellvibrionales</taxon>
        <taxon>Spongiibacteraceae</taxon>
        <taxon>Spongiibacter</taxon>
    </lineage>
</organism>
<dbReference type="RefSeq" id="WP_168449311.1">
    <property type="nucleotide sequence ID" value="NZ_JAAWWK010000002.1"/>
</dbReference>